<name>A0A975U057_9PROT</name>
<evidence type="ECO:0000256" key="1">
    <source>
        <dbReference type="ARBA" id="ARBA00009437"/>
    </source>
</evidence>
<accession>A0A975U057</accession>
<evidence type="ECO:0000256" key="2">
    <source>
        <dbReference type="ARBA" id="ARBA00023015"/>
    </source>
</evidence>
<dbReference type="Pfam" id="PF00126">
    <property type="entry name" value="HTH_1"/>
    <property type="match status" value="1"/>
</dbReference>
<dbReference type="InterPro" id="IPR005119">
    <property type="entry name" value="LysR_subst-bd"/>
</dbReference>
<dbReference type="GO" id="GO:0000976">
    <property type="term" value="F:transcription cis-regulatory region binding"/>
    <property type="evidence" value="ECO:0007669"/>
    <property type="project" value="TreeGrafter"/>
</dbReference>
<dbReference type="Pfam" id="PF03466">
    <property type="entry name" value="LysR_substrate"/>
    <property type="match status" value="1"/>
</dbReference>
<dbReference type="InterPro" id="IPR000847">
    <property type="entry name" value="LysR_HTH_N"/>
</dbReference>
<dbReference type="PANTHER" id="PTHR30126">
    <property type="entry name" value="HTH-TYPE TRANSCRIPTIONAL REGULATOR"/>
    <property type="match status" value="1"/>
</dbReference>
<keyword evidence="2" id="KW-0805">Transcription regulation</keyword>
<dbReference type="EMBL" id="CP076448">
    <property type="protein sequence ID" value="QXM23805.1"/>
    <property type="molecule type" value="Genomic_DNA"/>
</dbReference>
<dbReference type="AlphaFoldDB" id="A0A975U057"/>
<dbReference type="PROSITE" id="PS50931">
    <property type="entry name" value="HTH_LYSR"/>
    <property type="match status" value="1"/>
</dbReference>
<dbReference type="Proteomes" id="UP000694001">
    <property type="component" value="Chromosome"/>
</dbReference>
<keyword evidence="8" id="KW-1185">Reference proteome</keyword>
<feature type="region of interest" description="Disordered" evidence="5">
    <location>
        <begin position="293"/>
        <end position="328"/>
    </location>
</feature>
<evidence type="ECO:0000256" key="3">
    <source>
        <dbReference type="ARBA" id="ARBA00023125"/>
    </source>
</evidence>
<evidence type="ECO:0000313" key="8">
    <source>
        <dbReference type="Proteomes" id="UP000694001"/>
    </source>
</evidence>
<evidence type="ECO:0000256" key="4">
    <source>
        <dbReference type="ARBA" id="ARBA00023163"/>
    </source>
</evidence>
<evidence type="ECO:0000256" key="5">
    <source>
        <dbReference type="SAM" id="MobiDB-lite"/>
    </source>
</evidence>
<comment type="similarity">
    <text evidence="1">Belongs to the LysR transcriptional regulatory family.</text>
</comment>
<keyword evidence="4" id="KW-0804">Transcription</keyword>
<feature type="compositionally biased region" description="Low complexity" evidence="5">
    <location>
        <begin position="293"/>
        <end position="310"/>
    </location>
</feature>
<dbReference type="KEGG" id="elio:KO353_10890"/>
<gene>
    <name evidence="7" type="ORF">KO353_10890</name>
</gene>
<keyword evidence="3" id="KW-0238">DNA-binding</keyword>
<reference evidence="7" key="1">
    <citation type="submission" date="2021-06" db="EMBL/GenBank/DDBJ databases">
        <title>Elioraea tepida, sp. nov., a moderately thermophilic aerobic anoxygenic phototrophic bacterium isolated from an alkaline siliceous hot spring mat community in Yellowstone National Park, WY, USA.</title>
        <authorList>
            <person name="Saini M.K."/>
            <person name="Yoshida S."/>
            <person name="Sebastian A."/>
            <person name="Hirose S."/>
            <person name="Hara E."/>
            <person name="Tamaki H."/>
            <person name="Soulier N.T."/>
            <person name="Albert I."/>
            <person name="Hanada S."/>
            <person name="Bryant D.A."/>
            <person name="Tank M."/>
        </authorList>
    </citation>
    <scope>NUCLEOTIDE SEQUENCE</scope>
    <source>
        <strain evidence="7">MS-P2</strain>
    </source>
</reference>
<sequence>MAPLNYHHLRHFWAIAREGSLTRAAERLRIAQSALSTQLRALEAELGEPLFERKGRRLELTEAGRIAFDHAERIFRTGEELLDALRGSFGQSRRLLRIGAVATLSRNFQLELLRPFLGRNDVEIVVESGSLRELLARLDSLSLDVVLSNVPVAHEAAAERTAVLLAEQPVSLVGRPGAGPFRFPDDLRATPVLLPGRESSIRQGFDLMLDRAGIRPVVVAEVDDMAMLRLLARESEGVTLVPPIVVLEELRAGLLEERAAVPGLAESFYAITARRRFPNPLLAELLRTPVVPPARSSAVAPPTDAPASRPRSVRRASTQPGGRPRGRP</sequence>
<dbReference type="FunFam" id="1.10.10.10:FF:000001">
    <property type="entry name" value="LysR family transcriptional regulator"/>
    <property type="match status" value="1"/>
</dbReference>
<evidence type="ECO:0000259" key="6">
    <source>
        <dbReference type="PROSITE" id="PS50931"/>
    </source>
</evidence>
<organism evidence="7 8">
    <name type="scientific">Elioraea tepida</name>
    <dbReference type="NCBI Taxonomy" id="2843330"/>
    <lineage>
        <taxon>Bacteria</taxon>
        <taxon>Pseudomonadati</taxon>
        <taxon>Pseudomonadota</taxon>
        <taxon>Alphaproteobacteria</taxon>
        <taxon>Acetobacterales</taxon>
        <taxon>Elioraeaceae</taxon>
        <taxon>Elioraea</taxon>
    </lineage>
</organism>
<proteinExistence type="inferred from homology"/>
<protein>
    <submittedName>
        <fullName evidence="7">LysR family transcriptional regulator</fullName>
    </submittedName>
</protein>
<dbReference type="GO" id="GO:0003700">
    <property type="term" value="F:DNA-binding transcription factor activity"/>
    <property type="evidence" value="ECO:0007669"/>
    <property type="project" value="InterPro"/>
</dbReference>
<feature type="domain" description="HTH lysR-type" evidence="6">
    <location>
        <begin position="4"/>
        <end position="61"/>
    </location>
</feature>
<evidence type="ECO:0000313" key="7">
    <source>
        <dbReference type="EMBL" id="QXM23805.1"/>
    </source>
</evidence>
<dbReference type="PANTHER" id="PTHR30126:SF98">
    <property type="entry name" value="HTH-TYPE TRANSCRIPTIONAL ACTIVATOR BAUR"/>
    <property type="match status" value="1"/>
</dbReference>
<dbReference type="RefSeq" id="WP_218284715.1">
    <property type="nucleotide sequence ID" value="NZ_CP076448.1"/>
</dbReference>